<organism evidence="2 3">
    <name type="scientific">Myotis brandtii</name>
    <name type="common">Brandt's bat</name>
    <dbReference type="NCBI Taxonomy" id="109478"/>
    <lineage>
        <taxon>Eukaryota</taxon>
        <taxon>Metazoa</taxon>
        <taxon>Chordata</taxon>
        <taxon>Craniata</taxon>
        <taxon>Vertebrata</taxon>
        <taxon>Euteleostomi</taxon>
        <taxon>Mammalia</taxon>
        <taxon>Eutheria</taxon>
        <taxon>Laurasiatheria</taxon>
        <taxon>Chiroptera</taxon>
        <taxon>Yangochiroptera</taxon>
        <taxon>Vespertilionidae</taxon>
        <taxon>Myotis</taxon>
    </lineage>
</organism>
<protein>
    <submittedName>
        <fullName evidence="2">Uncharacterized protein</fullName>
    </submittedName>
</protein>
<name>S7NTI4_MYOBR</name>
<evidence type="ECO:0000313" key="3">
    <source>
        <dbReference type="Proteomes" id="UP000052978"/>
    </source>
</evidence>
<evidence type="ECO:0000256" key="1">
    <source>
        <dbReference type="SAM" id="MobiDB-lite"/>
    </source>
</evidence>
<feature type="compositionally biased region" description="Basic and acidic residues" evidence="1">
    <location>
        <begin position="73"/>
        <end position="83"/>
    </location>
</feature>
<dbReference type="EMBL" id="KE164798">
    <property type="protein sequence ID" value="EPQ20210.1"/>
    <property type="molecule type" value="Genomic_DNA"/>
</dbReference>
<gene>
    <name evidence="2" type="ORF">D623_10010705</name>
</gene>
<proteinExistence type="predicted"/>
<dbReference type="AlphaFoldDB" id="S7NTI4"/>
<sequence length="115" mass="12330">MEPVQNHLVCVNPGGCPARPPPRGRPPSACHELSLCFLGVDLGQPLLVLVEMCVFFSEQFPTTAPTPDGDPEPGPRRMDEKNGPGRVWRSPSDLWQEKIDQGQKAAAGGSTGTVL</sequence>
<dbReference type="Proteomes" id="UP000052978">
    <property type="component" value="Unassembled WGS sequence"/>
</dbReference>
<feature type="region of interest" description="Disordered" evidence="1">
    <location>
        <begin position="60"/>
        <end position="115"/>
    </location>
</feature>
<reference evidence="2 3" key="1">
    <citation type="journal article" date="2013" name="Nat. Commun.">
        <title>Genome analysis reveals insights into physiology and longevity of the Brandt's bat Myotis brandtii.</title>
        <authorList>
            <person name="Seim I."/>
            <person name="Fang X."/>
            <person name="Xiong Z."/>
            <person name="Lobanov A.V."/>
            <person name="Huang Z."/>
            <person name="Ma S."/>
            <person name="Feng Y."/>
            <person name="Turanov A.A."/>
            <person name="Zhu Y."/>
            <person name="Lenz T.L."/>
            <person name="Gerashchenko M.V."/>
            <person name="Fan D."/>
            <person name="Hee Yim S."/>
            <person name="Yao X."/>
            <person name="Jordan D."/>
            <person name="Xiong Y."/>
            <person name="Ma Y."/>
            <person name="Lyapunov A.N."/>
            <person name="Chen G."/>
            <person name="Kulakova O.I."/>
            <person name="Sun Y."/>
            <person name="Lee S.G."/>
            <person name="Bronson R.T."/>
            <person name="Moskalev A.A."/>
            <person name="Sunyaev S.R."/>
            <person name="Zhang G."/>
            <person name="Krogh A."/>
            <person name="Wang J."/>
            <person name="Gladyshev V.N."/>
        </authorList>
    </citation>
    <scope>NUCLEOTIDE SEQUENCE [LARGE SCALE GENOMIC DNA]</scope>
</reference>
<evidence type="ECO:0000313" key="2">
    <source>
        <dbReference type="EMBL" id="EPQ20210.1"/>
    </source>
</evidence>
<accession>S7NTI4</accession>
<keyword evidence="3" id="KW-1185">Reference proteome</keyword>